<sequence>MPIINIQILEGRPPEKIKSLIASVTETVSAELDAPKERIRVLVTEVPKTHWGIGGVATSDIPNR</sequence>
<accession>A0ABR5A458</accession>
<reference evidence="5 6" key="1">
    <citation type="submission" date="2014-12" db="EMBL/GenBank/DDBJ databases">
        <title>Draft genome sequence of Cohnella kolymensis strain B-2846.</title>
        <authorList>
            <person name="Karlyshev A.V."/>
            <person name="Kudryashova E.B."/>
        </authorList>
    </citation>
    <scope>NUCLEOTIDE SEQUENCE [LARGE SCALE GENOMIC DNA]</scope>
    <source>
        <strain evidence="5 6">VKM B-2846</strain>
    </source>
</reference>
<keyword evidence="6" id="KW-1185">Reference proteome</keyword>
<evidence type="ECO:0000313" key="5">
    <source>
        <dbReference type="EMBL" id="KIL35829.1"/>
    </source>
</evidence>
<evidence type="ECO:0000256" key="3">
    <source>
        <dbReference type="RuleBase" id="RU362032"/>
    </source>
</evidence>
<dbReference type="RefSeq" id="WP_041062477.1">
    <property type="nucleotide sequence ID" value="NZ_JXAL01000016.1"/>
</dbReference>
<dbReference type="InterPro" id="IPR004370">
    <property type="entry name" value="4-OT-like_dom"/>
</dbReference>
<dbReference type="NCBIfam" id="NF002571">
    <property type="entry name" value="PRK02220.1"/>
    <property type="match status" value="1"/>
</dbReference>
<name>A0ABR5A458_9BACL</name>
<organism evidence="5 6">
    <name type="scientific">Cohnella kolymensis</name>
    <dbReference type="NCBI Taxonomy" id="1590652"/>
    <lineage>
        <taxon>Bacteria</taxon>
        <taxon>Bacillati</taxon>
        <taxon>Bacillota</taxon>
        <taxon>Bacilli</taxon>
        <taxon>Bacillales</taxon>
        <taxon>Paenibacillaceae</taxon>
        <taxon>Cohnella</taxon>
    </lineage>
</organism>
<dbReference type="Gene3D" id="3.30.429.10">
    <property type="entry name" value="Macrophage Migration Inhibitory Factor"/>
    <property type="match status" value="1"/>
</dbReference>
<gene>
    <name evidence="5" type="ORF">SD71_10515</name>
</gene>
<dbReference type="EMBL" id="JXAL01000016">
    <property type="protein sequence ID" value="KIL35829.1"/>
    <property type="molecule type" value="Genomic_DNA"/>
</dbReference>
<dbReference type="Proteomes" id="UP000054526">
    <property type="component" value="Unassembled WGS sequence"/>
</dbReference>
<dbReference type="EC" id="5.3.2.-" evidence="3"/>
<dbReference type="InterPro" id="IPR014347">
    <property type="entry name" value="Tautomerase/MIF_sf"/>
</dbReference>
<dbReference type="NCBIfam" id="TIGR00013">
    <property type="entry name" value="taut"/>
    <property type="match status" value="1"/>
</dbReference>
<comment type="caution">
    <text evidence="5">The sequence shown here is derived from an EMBL/GenBank/DDBJ whole genome shotgun (WGS) entry which is preliminary data.</text>
</comment>
<proteinExistence type="inferred from homology"/>
<dbReference type="SUPFAM" id="SSF55331">
    <property type="entry name" value="Tautomerase/MIF"/>
    <property type="match status" value="1"/>
</dbReference>
<evidence type="ECO:0000256" key="2">
    <source>
        <dbReference type="ARBA" id="ARBA00023235"/>
    </source>
</evidence>
<dbReference type="Pfam" id="PF01361">
    <property type="entry name" value="Tautomerase"/>
    <property type="match status" value="1"/>
</dbReference>
<evidence type="ECO:0000256" key="1">
    <source>
        <dbReference type="ARBA" id="ARBA00006723"/>
    </source>
</evidence>
<dbReference type="NCBIfam" id="NF002524">
    <property type="entry name" value="PRK01964.1"/>
    <property type="match status" value="1"/>
</dbReference>
<dbReference type="PANTHER" id="PTHR35530:SF1">
    <property type="entry name" value="2-HYDROXYMUCONATE TAUTOMERASE"/>
    <property type="match status" value="1"/>
</dbReference>
<comment type="similarity">
    <text evidence="1 3">Belongs to the 4-oxalocrotonate tautomerase family.</text>
</comment>
<keyword evidence="2 3" id="KW-0413">Isomerase</keyword>
<evidence type="ECO:0000259" key="4">
    <source>
        <dbReference type="Pfam" id="PF01361"/>
    </source>
</evidence>
<protein>
    <recommendedName>
        <fullName evidence="3">Tautomerase</fullName>
        <ecNumber evidence="3">5.3.2.-</ecNumber>
    </recommendedName>
</protein>
<evidence type="ECO:0000313" key="6">
    <source>
        <dbReference type="Proteomes" id="UP000054526"/>
    </source>
</evidence>
<dbReference type="PANTHER" id="PTHR35530">
    <property type="entry name" value="TAUTOMERASE-RELATED"/>
    <property type="match status" value="1"/>
</dbReference>
<dbReference type="InterPro" id="IPR018191">
    <property type="entry name" value="4-OT"/>
</dbReference>
<feature type="domain" description="4-oxalocrotonate tautomerase-like" evidence="4">
    <location>
        <begin position="2"/>
        <end position="59"/>
    </location>
</feature>